<keyword evidence="1" id="KW-0812">Transmembrane</keyword>
<dbReference type="VEuPathDB" id="AmoebaDB:NAEGRDRAFT_68188"/>
<dbReference type="GeneID" id="8847726"/>
<feature type="transmembrane region" description="Helical" evidence="1">
    <location>
        <begin position="158"/>
        <end position="179"/>
    </location>
</feature>
<keyword evidence="1" id="KW-0472">Membrane</keyword>
<dbReference type="InParanoid" id="D2VHE5"/>
<dbReference type="AlphaFoldDB" id="D2VHE5"/>
<dbReference type="RefSeq" id="XP_002676618.1">
    <property type="nucleotide sequence ID" value="XM_002676572.1"/>
</dbReference>
<evidence type="ECO:0000313" key="3">
    <source>
        <dbReference type="Proteomes" id="UP000006671"/>
    </source>
</evidence>
<dbReference type="EMBL" id="GG738871">
    <property type="protein sequence ID" value="EFC43874.1"/>
    <property type="molecule type" value="Genomic_DNA"/>
</dbReference>
<keyword evidence="3" id="KW-1185">Reference proteome</keyword>
<dbReference type="KEGG" id="ngr:NAEGRDRAFT_68188"/>
<proteinExistence type="predicted"/>
<evidence type="ECO:0000256" key="1">
    <source>
        <dbReference type="SAM" id="Phobius"/>
    </source>
</evidence>
<sequence>MITSNFHFIDELETFFDDQEIIQSLFNFISNHHSDETINEKSHYNYCKITFEWEKLLLINEEEEEEDGENSFDEISARIIKELIGNNLFRDPKEGNIFFRKQITKAFPKSDIRNDEEEFMMKRVEKLMIVVDELIFMIREDRILLNDVEEIRKRRKLVSFWISIANAIVLYLFYAYLVIDFEKCGVSQDWIVEFNSKMENSYVQYVLYQYLKTNFYKTASISLKLQDVDVNFSKVYDVMDSIKFDLSKEDHLPNTEMDLFEILLHIFTKYFFCKSAKSGEFLHKYEHYGSVFTLDIVMNYLISIGNRELQSTYAQKIFECFSRKMKVSITSHTHYNCLGMSRNFYIILHAVTASFISALKQPTSENLFTYYNDMILLVNRTFSKEDKLKLRLSKHEIIESKELDLFNELLKHASLHEIYMRSVREKQLFYDKTDELILFNPSQSTERNILESIAFKAFILIPYTSIGSFIATNMIPKIGKLEILVKCCMECYFNEHKIENHSPFLSAIFYILKAQLSNHTTTTHTIIKSYQLCFNMIKEGKEAVIIYYPRYLTDSHYQNSKNLLDKILVEFTTNISQVYPRELRIVLNQVICCLMDKGQKEEQNYISMFNQYFRHSINQIFDNYRSRLKDPFIYKYLTAFALSSPHYVDILTKFKSPKKLEQIIDELYPKLSLRNLIFVDSNQRHRPFISLTSTDLASLEDLTIVELMKRYKSFIQFSLYPQLAYLTDVSIHCFSE</sequence>
<keyword evidence="1" id="KW-1133">Transmembrane helix</keyword>
<evidence type="ECO:0000313" key="2">
    <source>
        <dbReference type="EMBL" id="EFC43874.1"/>
    </source>
</evidence>
<dbReference type="Proteomes" id="UP000006671">
    <property type="component" value="Unassembled WGS sequence"/>
</dbReference>
<accession>D2VHE5</accession>
<gene>
    <name evidence="2" type="ORF">NAEGRDRAFT_68188</name>
</gene>
<protein>
    <submittedName>
        <fullName evidence="2">Predicted protein</fullName>
    </submittedName>
</protein>
<reference evidence="2 3" key="1">
    <citation type="journal article" date="2010" name="Cell">
        <title>The genome of Naegleria gruberi illuminates early eukaryotic versatility.</title>
        <authorList>
            <person name="Fritz-Laylin L.K."/>
            <person name="Prochnik S.E."/>
            <person name="Ginger M.L."/>
            <person name="Dacks J.B."/>
            <person name="Carpenter M.L."/>
            <person name="Field M.C."/>
            <person name="Kuo A."/>
            <person name="Paredez A."/>
            <person name="Chapman J."/>
            <person name="Pham J."/>
            <person name="Shu S."/>
            <person name="Neupane R."/>
            <person name="Cipriano M."/>
            <person name="Mancuso J."/>
            <person name="Tu H."/>
            <person name="Salamov A."/>
            <person name="Lindquist E."/>
            <person name="Shapiro H."/>
            <person name="Lucas S."/>
            <person name="Grigoriev I.V."/>
            <person name="Cande W.Z."/>
            <person name="Fulton C."/>
            <person name="Rokhsar D.S."/>
            <person name="Dawson S.C."/>
        </authorList>
    </citation>
    <scope>NUCLEOTIDE SEQUENCE [LARGE SCALE GENOMIC DNA]</scope>
    <source>
        <strain evidence="2 3">NEG-M</strain>
    </source>
</reference>
<name>D2VHE5_NAEGR</name>
<organism evidence="3">
    <name type="scientific">Naegleria gruberi</name>
    <name type="common">Amoeba</name>
    <dbReference type="NCBI Taxonomy" id="5762"/>
    <lineage>
        <taxon>Eukaryota</taxon>
        <taxon>Discoba</taxon>
        <taxon>Heterolobosea</taxon>
        <taxon>Tetramitia</taxon>
        <taxon>Eutetramitia</taxon>
        <taxon>Vahlkampfiidae</taxon>
        <taxon>Naegleria</taxon>
    </lineage>
</organism>